<dbReference type="EMBL" id="JAWDES010000004">
    <property type="protein sequence ID" value="MDU0259314.1"/>
    <property type="molecule type" value="Genomic_DNA"/>
</dbReference>
<protein>
    <submittedName>
        <fullName evidence="1">Uncharacterized protein</fullName>
    </submittedName>
</protein>
<sequence length="98" mass="11530">MANYATNLFFATTENEQDLDKIEVFLNDNFGDCYLERADDALEGEFSSRWAYPEELIDELVASLETKDSIYIRVLTYEMGCEYVSFRTYSQGKWHIRL</sequence>
<evidence type="ECO:0000313" key="1">
    <source>
        <dbReference type="EMBL" id="MDU0259314.1"/>
    </source>
</evidence>
<proteinExistence type="predicted"/>
<reference evidence="1" key="1">
    <citation type="submission" date="2023-10" db="EMBL/GenBank/DDBJ databases">
        <title>Genome Sequence of the Bacteria from From Gut Wall in Crohn's Disease.</title>
        <authorList>
            <person name="Rodriguez-Palacios A."/>
        </authorList>
    </citation>
    <scope>NUCLEOTIDE SEQUENCE</scope>
    <source>
        <strain evidence="1">CavFT-hAR58</strain>
    </source>
</reference>
<comment type="caution">
    <text evidence="1">The sequence shown here is derived from an EMBL/GenBank/DDBJ whole genome shotgun (WGS) entry which is preliminary data.</text>
</comment>
<dbReference type="AlphaFoldDB" id="A0AAE4LKJ2"/>
<evidence type="ECO:0000313" key="2">
    <source>
        <dbReference type="Proteomes" id="UP001181347"/>
    </source>
</evidence>
<dbReference type="RefSeq" id="WP_008669461.1">
    <property type="nucleotide sequence ID" value="NZ_JAWDES010000004.1"/>
</dbReference>
<gene>
    <name evidence="1" type="ORF">RVH17_04160</name>
</gene>
<accession>A0AAE4LKJ2</accession>
<organism evidence="1 2">
    <name type="scientific">Alistipes finegoldii</name>
    <dbReference type="NCBI Taxonomy" id="214856"/>
    <lineage>
        <taxon>Bacteria</taxon>
        <taxon>Pseudomonadati</taxon>
        <taxon>Bacteroidota</taxon>
        <taxon>Bacteroidia</taxon>
        <taxon>Bacteroidales</taxon>
        <taxon>Rikenellaceae</taxon>
        <taxon>Alistipes</taxon>
    </lineage>
</organism>
<name>A0AAE4LKJ2_9BACT</name>
<dbReference type="Proteomes" id="UP001181347">
    <property type="component" value="Unassembled WGS sequence"/>
</dbReference>